<reference evidence="11 12" key="1">
    <citation type="submission" date="2023-11" db="EMBL/GenBank/DDBJ databases">
        <title>Halocaridina rubra genome assembly.</title>
        <authorList>
            <person name="Smith C."/>
        </authorList>
    </citation>
    <scope>NUCLEOTIDE SEQUENCE [LARGE SCALE GENOMIC DNA]</scope>
    <source>
        <strain evidence="11">EP-1</strain>
        <tissue evidence="11">Whole</tissue>
    </source>
</reference>
<dbReference type="PANTHER" id="PTHR45444:SF3">
    <property type="entry name" value="XANTHINE DEHYDROGENASE"/>
    <property type="match status" value="1"/>
</dbReference>
<dbReference type="InterPro" id="IPR037165">
    <property type="entry name" value="AldOxase/xan_DH_Mopterin-bd_sf"/>
</dbReference>
<protein>
    <recommendedName>
        <fullName evidence="10">FAD-binding PCMH-type domain-containing protein</fullName>
    </recommendedName>
</protein>
<accession>A0AAN8WEV7</accession>
<evidence type="ECO:0000256" key="9">
    <source>
        <dbReference type="ARBA" id="ARBA00034078"/>
    </source>
</evidence>
<dbReference type="AlphaFoldDB" id="A0AAN8WEV7"/>
<dbReference type="SMART" id="SM01008">
    <property type="entry name" value="Ald_Xan_dh_C"/>
    <property type="match status" value="1"/>
</dbReference>
<dbReference type="FunFam" id="3.30.390.50:FF:000001">
    <property type="entry name" value="Xanthine dehydrogenase oxidase"/>
    <property type="match status" value="1"/>
</dbReference>
<dbReference type="GO" id="GO:0071949">
    <property type="term" value="F:FAD binding"/>
    <property type="evidence" value="ECO:0007669"/>
    <property type="project" value="InterPro"/>
</dbReference>
<dbReference type="InterPro" id="IPR016169">
    <property type="entry name" value="FAD-bd_PCMH_sub2"/>
</dbReference>
<dbReference type="Pfam" id="PF01315">
    <property type="entry name" value="Ald_Xan_dh_C"/>
    <property type="match status" value="1"/>
</dbReference>
<dbReference type="SUPFAM" id="SSF56176">
    <property type="entry name" value="FAD-binding/transporter-associated domain-like"/>
    <property type="match status" value="1"/>
</dbReference>
<evidence type="ECO:0000259" key="10">
    <source>
        <dbReference type="PROSITE" id="PS51387"/>
    </source>
</evidence>
<evidence type="ECO:0000256" key="4">
    <source>
        <dbReference type="ARBA" id="ARBA00006849"/>
    </source>
</evidence>
<dbReference type="GO" id="GO:0005777">
    <property type="term" value="C:peroxisome"/>
    <property type="evidence" value="ECO:0007669"/>
    <property type="project" value="UniProtKB-SubCell"/>
</dbReference>
<evidence type="ECO:0000256" key="3">
    <source>
        <dbReference type="ARBA" id="ARBA00004275"/>
    </source>
</evidence>
<proteinExistence type="inferred from homology"/>
<dbReference type="PROSITE" id="PS51387">
    <property type="entry name" value="FAD_PCMH"/>
    <property type="match status" value="1"/>
</dbReference>
<dbReference type="GO" id="GO:0051537">
    <property type="term" value="F:2 iron, 2 sulfur cluster binding"/>
    <property type="evidence" value="ECO:0007669"/>
    <property type="project" value="UniProtKB-KW"/>
</dbReference>
<dbReference type="Gene3D" id="3.30.365.10">
    <property type="entry name" value="Aldehyde oxidase/xanthine dehydrogenase, molybdopterin binding domain"/>
    <property type="match status" value="1"/>
</dbReference>
<dbReference type="SUPFAM" id="SSF56003">
    <property type="entry name" value="Molybdenum cofactor-binding domain"/>
    <property type="match status" value="1"/>
</dbReference>
<evidence type="ECO:0000256" key="1">
    <source>
        <dbReference type="ARBA" id="ARBA00001924"/>
    </source>
</evidence>
<evidence type="ECO:0000256" key="5">
    <source>
        <dbReference type="ARBA" id="ARBA00022714"/>
    </source>
</evidence>
<dbReference type="Pfam" id="PF00941">
    <property type="entry name" value="FAD_binding_5"/>
    <property type="match status" value="1"/>
</dbReference>
<dbReference type="Gene3D" id="3.30.390.50">
    <property type="entry name" value="CO dehydrogenase flavoprotein, C-terminal domain"/>
    <property type="match status" value="1"/>
</dbReference>
<comment type="caution">
    <text evidence="11">The sequence shown here is derived from an EMBL/GenBank/DDBJ whole genome shotgun (WGS) entry which is preliminary data.</text>
</comment>
<dbReference type="EMBL" id="JAXCGZ010020903">
    <property type="protein sequence ID" value="KAK7063242.1"/>
    <property type="molecule type" value="Genomic_DNA"/>
</dbReference>
<keyword evidence="6" id="KW-0560">Oxidoreductase</keyword>
<evidence type="ECO:0000256" key="8">
    <source>
        <dbReference type="ARBA" id="ARBA00023140"/>
    </source>
</evidence>
<keyword evidence="5" id="KW-0408">Iron</keyword>
<dbReference type="SUPFAM" id="SSF55447">
    <property type="entry name" value="CO dehydrogenase flavoprotein C-terminal domain-like"/>
    <property type="match status" value="1"/>
</dbReference>
<dbReference type="GO" id="GO:0005506">
    <property type="term" value="F:iron ion binding"/>
    <property type="evidence" value="ECO:0007669"/>
    <property type="project" value="InterPro"/>
</dbReference>
<comment type="subcellular location">
    <subcellularLocation>
        <location evidence="3">Peroxisome</location>
    </subcellularLocation>
</comment>
<dbReference type="InterPro" id="IPR036683">
    <property type="entry name" value="CO_DH_flav_C_dom_sf"/>
</dbReference>
<dbReference type="FunFam" id="3.90.1170.50:FF:000001">
    <property type="entry name" value="Aldehyde oxidase 1"/>
    <property type="match status" value="1"/>
</dbReference>
<evidence type="ECO:0000256" key="6">
    <source>
        <dbReference type="ARBA" id="ARBA00023002"/>
    </source>
</evidence>
<keyword evidence="12" id="KW-1185">Reference proteome</keyword>
<comment type="cofactor">
    <cofactor evidence="2">
        <name>FAD</name>
        <dbReference type="ChEBI" id="CHEBI:57692"/>
    </cofactor>
</comment>
<comment type="similarity">
    <text evidence="4">Belongs to the xanthine dehydrogenase family.</text>
</comment>
<dbReference type="InterPro" id="IPR002346">
    <property type="entry name" value="Mopterin_DH_FAD-bd"/>
</dbReference>
<organism evidence="11 12">
    <name type="scientific">Halocaridina rubra</name>
    <name type="common">Hawaiian red shrimp</name>
    <dbReference type="NCBI Taxonomy" id="373956"/>
    <lineage>
        <taxon>Eukaryota</taxon>
        <taxon>Metazoa</taxon>
        <taxon>Ecdysozoa</taxon>
        <taxon>Arthropoda</taxon>
        <taxon>Crustacea</taxon>
        <taxon>Multicrustacea</taxon>
        <taxon>Malacostraca</taxon>
        <taxon>Eumalacostraca</taxon>
        <taxon>Eucarida</taxon>
        <taxon>Decapoda</taxon>
        <taxon>Pleocyemata</taxon>
        <taxon>Caridea</taxon>
        <taxon>Atyoidea</taxon>
        <taxon>Atyidae</taxon>
        <taxon>Halocaridina</taxon>
    </lineage>
</organism>
<keyword evidence="5" id="KW-0001">2Fe-2S</keyword>
<evidence type="ECO:0000256" key="2">
    <source>
        <dbReference type="ARBA" id="ARBA00001974"/>
    </source>
</evidence>
<dbReference type="InterPro" id="IPR036318">
    <property type="entry name" value="FAD-bd_PCMH-like_sf"/>
</dbReference>
<dbReference type="Proteomes" id="UP001381693">
    <property type="component" value="Unassembled WGS sequence"/>
</dbReference>
<keyword evidence="7" id="KW-0411">Iron-sulfur</keyword>
<dbReference type="InterPro" id="IPR016208">
    <property type="entry name" value="Ald_Oxase/xanthine_DH-like"/>
</dbReference>
<dbReference type="SMART" id="SM01092">
    <property type="entry name" value="CO_deh_flav_C"/>
    <property type="match status" value="1"/>
</dbReference>
<comment type="cofactor">
    <cofactor evidence="9">
        <name>[2Fe-2S] cluster</name>
        <dbReference type="ChEBI" id="CHEBI:190135"/>
    </cofactor>
</comment>
<keyword evidence="5" id="KW-0479">Metal-binding</keyword>
<dbReference type="InterPro" id="IPR016166">
    <property type="entry name" value="FAD-bd_PCMH"/>
</dbReference>
<feature type="domain" description="FAD-binding PCMH-type" evidence="10">
    <location>
        <begin position="1"/>
        <end position="63"/>
    </location>
</feature>
<dbReference type="InterPro" id="IPR036856">
    <property type="entry name" value="Ald_Oxase/Xan_DH_a/b_sf"/>
</dbReference>
<dbReference type="Gene3D" id="3.30.465.10">
    <property type="match status" value="1"/>
</dbReference>
<sequence length="469" mass="51827">MTGSPISDINPLLMAAGATLTLISKEKGERQVSMDHAFFTGYRQTVIEQDEILLNIHMPFTVKDEYFFGYKQSRRREDDIAIVNAGMKVVFERESNIVKQLDLAFGGMASTTVMARSTMKDLVGRTWDASLLDYATSQLLKDLPLSPSAPGGMIEYRQMLVLSFFFKFYLSVRKCLGEKLSDPIPPLTQDEERAIQGYNYRSPKSTQLFQKVPSTQSSLDPIGRPLVHASALKHATGEAVFIDDMPHLENELHAALVLSTRPHAKIISVDETKALEMPDVVGFFSAKDLPGDRNLTGAVEFDEEVFAREKVVCMGQVLGLIVAKNRSTAQKATKLVNIEYEDMKPLVITIQDAIREESYFGQWTVSKGDAEKIFQNSVHVLEGEVYMGGQEHFYLEPNAHLAVPVGEDNEMIVYSSCQNPKGTQSLVAKALGVPNNRISCKVKRIGGGFGGKESRTTCISVPVCVAASV</sequence>
<keyword evidence="8" id="KW-0576">Peroxisome</keyword>
<dbReference type="PANTHER" id="PTHR45444">
    <property type="entry name" value="XANTHINE DEHYDROGENASE"/>
    <property type="match status" value="1"/>
</dbReference>
<dbReference type="SUPFAM" id="SSF54665">
    <property type="entry name" value="CO dehydrogenase molybdoprotein N-domain-like"/>
    <property type="match status" value="1"/>
</dbReference>
<dbReference type="Gene3D" id="3.90.1170.50">
    <property type="entry name" value="Aldehyde oxidase/xanthine dehydrogenase, a/b hammerhead"/>
    <property type="match status" value="1"/>
</dbReference>
<dbReference type="FunFam" id="3.30.365.10:FF:000001">
    <property type="entry name" value="Xanthine dehydrogenase oxidase"/>
    <property type="match status" value="1"/>
</dbReference>
<evidence type="ECO:0000256" key="7">
    <source>
        <dbReference type="ARBA" id="ARBA00023014"/>
    </source>
</evidence>
<dbReference type="GO" id="GO:0016491">
    <property type="term" value="F:oxidoreductase activity"/>
    <property type="evidence" value="ECO:0007669"/>
    <property type="project" value="UniProtKB-KW"/>
</dbReference>
<name>A0AAN8WEV7_HALRR</name>
<gene>
    <name evidence="11" type="ORF">SK128_010507</name>
</gene>
<dbReference type="InterPro" id="IPR000674">
    <property type="entry name" value="Ald_Oxase/Xan_DH_a/b"/>
</dbReference>
<dbReference type="InterPro" id="IPR008274">
    <property type="entry name" value="AldOxase/xan_DH_MoCoBD1"/>
</dbReference>
<dbReference type="InterPro" id="IPR005107">
    <property type="entry name" value="CO_DH_flav_C"/>
</dbReference>
<evidence type="ECO:0000313" key="12">
    <source>
        <dbReference type="Proteomes" id="UP001381693"/>
    </source>
</evidence>
<evidence type="ECO:0000313" key="11">
    <source>
        <dbReference type="EMBL" id="KAK7063242.1"/>
    </source>
</evidence>
<dbReference type="Pfam" id="PF02738">
    <property type="entry name" value="MoCoBD_1"/>
    <property type="match status" value="1"/>
</dbReference>
<comment type="cofactor">
    <cofactor evidence="1">
        <name>Mo-molybdopterin</name>
        <dbReference type="ChEBI" id="CHEBI:71302"/>
    </cofactor>
</comment>
<dbReference type="Pfam" id="PF03450">
    <property type="entry name" value="CO_deh_flav_C"/>
    <property type="match status" value="1"/>
</dbReference>